<evidence type="ECO:0000256" key="1">
    <source>
        <dbReference type="SAM" id="MobiDB-lite"/>
    </source>
</evidence>
<evidence type="ECO:0000313" key="2">
    <source>
        <dbReference type="EMBL" id="CAH1452381.1"/>
    </source>
</evidence>
<comment type="caution">
    <text evidence="2">The sequence shown here is derived from an EMBL/GenBank/DDBJ whole genome shotgun (WGS) entry which is preliminary data.</text>
</comment>
<dbReference type="EMBL" id="CAKMRJ010005745">
    <property type="protein sequence ID" value="CAH1452381.1"/>
    <property type="molecule type" value="Genomic_DNA"/>
</dbReference>
<evidence type="ECO:0008006" key="4">
    <source>
        <dbReference type="Google" id="ProtNLM"/>
    </source>
</evidence>
<dbReference type="InterPro" id="IPR035992">
    <property type="entry name" value="Ricin_B-like_lectins"/>
</dbReference>
<dbReference type="Proteomes" id="UP001157418">
    <property type="component" value="Unassembled WGS sequence"/>
</dbReference>
<dbReference type="PANTHER" id="PTHR31257:SF23">
    <property type="entry name" value="RICIN B-LIKE LECTIN"/>
    <property type="match status" value="1"/>
</dbReference>
<accession>A0AAU9PPP6</accession>
<name>A0AAU9PPP6_9ASTR</name>
<proteinExistence type="predicted"/>
<protein>
    <recommendedName>
        <fullName evidence="4">Hydroxyproline-rich glycoprotein family protein</fullName>
    </recommendedName>
</protein>
<dbReference type="SUPFAM" id="SSF50370">
    <property type="entry name" value="Ricin B-like lectins"/>
    <property type="match status" value="1"/>
</dbReference>
<sequence>MDPRHHHNAYQPTPPPPQPAHHLPTHHQPSPPPPQHHAPSHHQPSPPPLQHHAPAHHQPSPPPPQPSHHVPSHHQPSPPPPQPAAIVHHVSHQTTHQTPKYTDNKPTVRFYSKIKTNYSLTIRNGEVVLAPTNPSDHHQHWIKEEKFSTRVKDEEGFPSFALVNKATGQALKHATGAAKPVQLTEYNPDKLDESVLWTQSKDLGDGFHAVRMVNKIKLNVDASIEVDNCPFLIYICGGVDFTRNMVCFHVCGCKCNVHVMMMVICMFE</sequence>
<organism evidence="2 3">
    <name type="scientific">Lactuca virosa</name>
    <dbReference type="NCBI Taxonomy" id="75947"/>
    <lineage>
        <taxon>Eukaryota</taxon>
        <taxon>Viridiplantae</taxon>
        <taxon>Streptophyta</taxon>
        <taxon>Embryophyta</taxon>
        <taxon>Tracheophyta</taxon>
        <taxon>Spermatophyta</taxon>
        <taxon>Magnoliopsida</taxon>
        <taxon>eudicotyledons</taxon>
        <taxon>Gunneridae</taxon>
        <taxon>Pentapetalae</taxon>
        <taxon>asterids</taxon>
        <taxon>campanulids</taxon>
        <taxon>Asterales</taxon>
        <taxon>Asteraceae</taxon>
        <taxon>Cichorioideae</taxon>
        <taxon>Cichorieae</taxon>
        <taxon>Lactucinae</taxon>
        <taxon>Lactuca</taxon>
    </lineage>
</organism>
<reference evidence="2 3" key="1">
    <citation type="submission" date="2022-01" db="EMBL/GenBank/DDBJ databases">
        <authorList>
            <person name="Xiong W."/>
            <person name="Schranz E."/>
        </authorList>
    </citation>
    <scope>NUCLEOTIDE SEQUENCE [LARGE SCALE GENOMIC DNA]</scope>
</reference>
<dbReference type="CDD" id="cd23431">
    <property type="entry name" value="beta-trefoil_Ricin_AtEULS3-like"/>
    <property type="match status" value="1"/>
</dbReference>
<dbReference type="PANTHER" id="PTHR31257">
    <property type="entry name" value="RICIN B-LIKE LECTIN EULS3"/>
    <property type="match status" value="1"/>
</dbReference>
<dbReference type="AlphaFoldDB" id="A0AAU9PPP6"/>
<evidence type="ECO:0000313" key="3">
    <source>
        <dbReference type="Proteomes" id="UP001157418"/>
    </source>
</evidence>
<keyword evidence="3" id="KW-1185">Reference proteome</keyword>
<gene>
    <name evidence="2" type="ORF">LVIROSA_LOCUS37682</name>
</gene>
<dbReference type="InterPro" id="IPR040249">
    <property type="entry name" value="Ricin_B-like_lectin_EULS3-like"/>
</dbReference>
<feature type="region of interest" description="Disordered" evidence="1">
    <location>
        <begin position="1"/>
        <end position="85"/>
    </location>
</feature>